<accession>A0A2R6QSS2</accession>
<dbReference type="CDD" id="cd10017">
    <property type="entry name" value="B3_DNA"/>
    <property type="match status" value="1"/>
</dbReference>
<dbReference type="FunCoup" id="A0A2R6QSS2">
    <property type="interactions" value="3310"/>
</dbReference>
<keyword evidence="5" id="KW-0805">Transcription regulation</keyword>
<evidence type="ECO:0000256" key="5">
    <source>
        <dbReference type="ARBA" id="ARBA00023015"/>
    </source>
</evidence>
<dbReference type="Pfam" id="PF02362">
    <property type="entry name" value="B3"/>
    <property type="match status" value="1"/>
</dbReference>
<dbReference type="InParanoid" id="A0A2R6QSS2"/>
<dbReference type="STRING" id="1590841.A0A2R6QSS2"/>
<dbReference type="GO" id="GO:0006355">
    <property type="term" value="P:regulation of DNA-templated transcription"/>
    <property type="evidence" value="ECO:0007669"/>
    <property type="project" value="UniProtKB-ARBA"/>
</dbReference>
<dbReference type="GO" id="GO:0005634">
    <property type="term" value="C:nucleus"/>
    <property type="evidence" value="ECO:0007669"/>
    <property type="project" value="UniProtKB-SubCell"/>
</dbReference>
<dbReference type="FunFam" id="2.40.330.10:FF:000006">
    <property type="entry name" value="B3 domain-containing transcription repressor VAL1"/>
    <property type="match status" value="1"/>
</dbReference>
<dbReference type="OrthoDB" id="757982at2759"/>
<dbReference type="Gene3D" id="2.40.330.10">
    <property type="entry name" value="DNA-binding pseudobarrel domain"/>
    <property type="match status" value="1"/>
</dbReference>
<feature type="region of interest" description="Disordered" evidence="9">
    <location>
        <begin position="652"/>
        <end position="672"/>
    </location>
</feature>
<keyword evidence="2" id="KW-0479">Metal-binding</keyword>
<dbReference type="PROSITE" id="PS51050">
    <property type="entry name" value="ZF_CW"/>
    <property type="match status" value="1"/>
</dbReference>
<keyword evidence="6" id="KW-0238">DNA-binding</keyword>
<dbReference type="SMART" id="SM01019">
    <property type="entry name" value="B3"/>
    <property type="match status" value="1"/>
</dbReference>
<feature type="compositionally biased region" description="Polar residues" evidence="9">
    <location>
        <begin position="435"/>
        <end position="462"/>
    </location>
</feature>
<dbReference type="InterPro" id="IPR015300">
    <property type="entry name" value="DNA-bd_pseudobarrel_sf"/>
</dbReference>
<dbReference type="InterPro" id="IPR057743">
    <property type="entry name" value="Zfn_VAL1-3_N"/>
</dbReference>
<feature type="compositionally biased region" description="Basic and acidic residues" evidence="9">
    <location>
        <begin position="756"/>
        <end position="768"/>
    </location>
</feature>
<evidence type="ECO:0000256" key="2">
    <source>
        <dbReference type="ARBA" id="ARBA00022723"/>
    </source>
</evidence>
<protein>
    <submittedName>
        <fullName evidence="12">B3 domain-containing protein</fullName>
    </submittedName>
</protein>
<evidence type="ECO:0000259" key="11">
    <source>
        <dbReference type="PROSITE" id="PS51050"/>
    </source>
</evidence>
<evidence type="ECO:0000256" key="9">
    <source>
        <dbReference type="SAM" id="MobiDB-lite"/>
    </source>
</evidence>
<organism evidence="12 13">
    <name type="scientific">Actinidia chinensis var. chinensis</name>
    <name type="common">Chinese soft-hair kiwi</name>
    <dbReference type="NCBI Taxonomy" id="1590841"/>
    <lineage>
        <taxon>Eukaryota</taxon>
        <taxon>Viridiplantae</taxon>
        <taxon>Streptophyta</taxon>
        <taxon>Embryophyta</taxon>
        <taxon>Tracheophyta</taxon>
        <taxon>Spermatophyta</taxon>
        <taxon>Magnoliopsida</taxon>
        <taxon>eudicotyledons</taxon>
        <taxon>Gunneridae</taxon>
        <taxon>Pentapetalae</taxon>
        <taxon>asterids</taxon>
        <taxon>Ericales</taxon>
        <taxon>Actinidiaceae</taxon>
        <taxon>Actinidia</taxon>
    </lineage>
</organism>
<dbReference type="AlphaFoldDB" id="A0A2R6QSS2"/>
<keyword evidence="3" id="KW-0863">Zinc-finger</keyword>
<dbReference type="Pfam" id="PF25813">
    <property type="entry name" value="zf_VAL1_N"/>
    <property type="match status" value="1"/>
</dbReference>
<feature type="compositionally biased region" description="Polar residues" evidence="9">
    <location>
        <begin position="160"/>
        <end position="171"/>
    </location>
</feature>
<dbReference type="GO" id="GO:0008270">
    <property type="term" value="F:zinc ion binding"/>
    <property type="evidence" value="ECO:0007669"/>
    <property type="project" value="UniProtKB-KW"/>
</dbReference>
<keyword evidence="8" id="KW-0539">Nucleus</keyword>
<dbReference type="OMA" id="GWRECRT"/>
<dbReference type="EMBL" id="NKQK01000013">
    <property type="protein sequence ID" value="PSS14170.1"/>
    <property type="molecule type" value="Genomic_DNA"/>
</dbReference>
<sequence>MAKICMNESCRATTTALEWKKGWGLKSGGFAILCYDCGSAYENSVYCETFHLEESGWRECKLCGKRIHCGCISSKSLHDYLDFGGVGCISCAKSLETHLIRPIQIQKDDIPNGFGLLTSHKNSDPQSSVVENRMGGISIDKQKVMKLSKAMDAEELNHFPQHQRSESNASNGKMKREEIMLSTEEVGTGFPSLIQLVGPSISAKPENGRPKLGLTDMCELLAQPPLSFSLSTPLDTPNSLLPPPGEVVERREQNKIPPFQQGQRTRHILPKPTKIGLTIGSEANNVSVSQTRIARPPAEGRGRTQLLPRYWPRITDQELQQISGDLNSTIVPLFEKVLSASDAGRIGRLVLPKACAEAYFPPISQSEGVPIRIQDIKGKEWTFQFRFWPNNNSRMYVLEGVTPCIQNMQLQAGDTVIFSRIDPGRKLVMGFRKASNSVDMQDSQTSSLANSAPSGETSTSAVNDDLPTHGGRTNEDLSQRPMPVPEKKRSRNIGSKCKRLLMHSEDAMELRLTWAEAQELLCPPPNVKPTVVMVDDQEFEEYEEPPVFGKRTIFTARASGEQEQWAQCDNCSKWRRLPMDVLLPPKWTCLDNIWDSSRCSCSAPDEINPKELKGLLRVSKESKRRRITERRNVPQVREPSGLEALATAAVLGANAGDPDGPSAGPTTKHPRHRPGCTCIVCIQPPSGKGRHKDTCICNVCLTVKRRFKTFMLRKKKREREAEIARGKDLGPSKDEPDVHVNSPEEEDQRQNTIPKDVAETSKGHLDLNCDPNREDDVLGLMSLVHAASLPVEMYLRKNGVADLGPYLLSQAAGEIDQGRLPDEGCVSSLVGYCANRGDER</sequence>
<keyword evidence="13" id="KW-1185">Reference proteome</keyword>
<proteinExistence type="predicted"/>
<evidence type="ECO:0000256" key="1">
    <source>
        <dbReference type="ARBA" id="ARBA00004123"/>
    </source>
</evidence>
<dbReference type="InterPro" id="IPR011124">
    <property type="entry name" value="Znf_CW"/>
</dbReference>
<dbReference type="Gene3D" id="3.30.40.100">
    <property type="match status" value="1"/>
</dbReference>
<reference evidence="13" key="2">
    <citation type="journal article" date="2018" name="BMC Genomics">
        <title>A manually annotated Actinidia chinensis var. chinensis (kiwifruit) genome highlights the challenges associated with draft genomes and gene prediction in plants.</title>
        <authorList>
            <person name="Pilkington S.M."/>
            <person name="Crowhurst R."/>
            <person name="Hilario E."/>
            <person name="Nardozza S."/>
            <person name="Fraser L."/>
            <person name="Peng Y."/>
            <person name="Gunaseelan K."/>
            <person name="Simpson R."/>
            <person name="Tahir J."/>
            <person name="Deroles S.C."/>
            <person name="Templeton K."/>
            <person name="Luo Z."/>
            <person name="Davy M."/>
            <person name="Cheng C."/>
            <person name="McNeilage M."/>
            <person name="Scaglione D."/>
            <person name="Liu Y."/>
            <person name="Zhang Q."/>
            <person name="Datson P."/>
            <person name="De Silva N."/>
            <person name="Gardiner S.E."/>
            <person name="Bassett H."/>
            <person name="Chagne D."/>
            <person name="McCallum J."/>
            <person name="Dzierzon H."/>
            <person name="Deng C."/>
            <person name="Wang Y.Y."/>
            <person name="Barron L."/>
            <person name="Manako K."/>
            <person name="Bowen J."/>
            <person name="Foster T.M."/>
            <person name="Erridge Z.A."/>
            <person name="Tiffin H."/>
            <person name="Waite C.N."/>
            <person name="Davies K.M."/>
            <person name="Grierson E.P."/>
            <person name="Laing W.A."/>
            <person name="Kirk R."/>
            <person name="Chen X."/>
            <person name="Wood M."/>
            <person name="Montefiori M."/>
            <person name="Brummell D.A."/>
            <person name="Schwinn K.E."/>
            <person name="Catanach A."/>
            <person name="Fullerton C."/>
            <person name="Li D."/>
            <person name="Meiyalaghan S."/>
            <person name="Nieuwenhuizen N."/>
            <person name="Read N."/>
            <person name="Prakash R."/>
            <person name="Hunter D."/>
            <person name="Zhang H."/>
            <person name="McKenzie M."/>
            <person name="Knabel M."/>
            <person name="Harris A."/>
            <person name="Allan A.C."/>
            <person name="Gleave A."/>
            <person name="Chen A."/>
            <person name="Janssen B.J."/>
            <person name="Plunkett B."/>
            <person name="Ampomah-Dwamena C."/>
            <person name="Voogd C."/>
            <person name="Leif D."/>
            <person name="Lafferty D."/>
            <person name="Souleyre E.J.F."/>
            <person name="Varkonyi-Gasic E."/>
            <person name="Gambi F."/>
            <person name="Hanley J."/>
            <person name="Yao J.L."/>
            <person name="Cheung J."/>
            <person name="David K.M."/>
            <person name="Warren B."/>
            <person name="Marsh K."/>
            <person name="Snowden K.C."/>
            <person name="Lin-Wang K."/>
            <person name="Brian L."/>
            <person name="Martinez-Sanchez M."/>
            <person name="Wang M."/>
            <person name="Ileperuma N."/>
            <person name="Macnee N."/>
            <person name="Campin R."/>
            <person name="McAtee P."/>
            <person name="Drummond R.S.M."/>
            <person name="Espley R.V."/>
            <person name="Ireland H.S."/>
            <person name="Wu R."/>
            <person name="Atkinson R.G."/>
            <person name="Karunairetnam S."/>
            <person name="Bulley S."/>
            <person name="Chunkath S."/>
            <person name="Hanley Z."/>
            <person name="Storey R."/>
            <person name="Thrimawithana A.H."/>
            <person name="Thomson S."/>
            <person name="David C."/>
            <person name="Testolin R."/>
            <person name="Huang H."/>
            <person name="Hellens R.P."/>
            <person name="Schaffer R.J."/>
        </authorList>
    </citation>
    <scope>NUCLEOTIDE SEQUENCE [LARGE SCALE GENOMIC DNA]</scope>
    <source>
        <strain evidence="13">cv. Red5</strain>
    </source>
</reference>
<comment type="caution">
    <text evidence="12">The sequence shown here is derived from an EMBL/GenBank/DDBJ whole genome shotgun (WGS) entry which is preliminary data.</text>
</comment>
<evidence type="ECO:0000313" key="13">
    <source>
        <dbReference type="Proteomes" id="UP000241394"/>
    </source>
</evidence>
<feature type="compositionally biased region" description="Basic and acidic residues" evidence="9">
    <location>
        <begin position="718"/>
        <end position="738"/>
    </location>
</feature>
<evidence type="ECO:0000256" key="7">
    <source>
        <dbReference type="ARBA" id="ARBA00023163"/>
    </source>
</evidence>
<dbReference type="PROSITE" id="PS50863">
    <property type="entry name" value="B3"/>
    <property type="match status" value="1"/>
</dbReference>
<feature type="region of interest" description="Disordered" evidence="9">
    <location>
        <begin position="435"/>
        <end position="493"/>
    </location>
</feature>
<evidence type="ECO:0000256" key="3">
    <source>
        <dbReference type="ARBA" id="ARBA00022771"/>
    </source>
</evidence>
<dbReference type="SUPFAM" id="SSF101936">
    <property type="entry name" value="DNA-binding pseudobarrel domain"/>
    <property type="match status" value="1"/>
</dbReference>
<gene>
    <name evidence="12" type="ORF">CEY00_Acc14791</name>
</gene>
<evidence type="ECO:0000256" key="4">
    <source>
        <dbReference type="ARBA" id="ARBA00022833"/>
    </source>
</evidence>
<keyword evidence="7" id="KW-0804">Transcription</keyword>
<name>A0A2R6QSS2_ACTCC</name>
<feature type="domain" description="TF-B3" evidence="10">
    <location>
        <begin position="334"/>
        <end position="434"/>
    </location>
</feature>
<dbReference type="Pfam" id="PF07496">
    <property type="entry name" value="zf-CW"/>
    <property type="match status" value="1"/>
</dbReference>
<dbReference type="InterPro" id="IPR003340">
    <property type="entry name" value="B3_DNA-bd"/>
</dbReference>
<evidence type="ECO:0000259" key="10">
    <source>
        <dbReference type="PROSITE" id="PS50863"/>
    </source>
</evidence>
<dbReference type="Proteomes" id="UP000241394">
    <property type="component" value="Chromosome LG13"/>
</dbReference>
<evidence type="ECO:0000256" key="6">
    <source>
        <dbReference type="ARBA" id="ARBA00023125"/>
    </source>
</evidence>
<dbReference type="GO" id="GO:0003677">
    <property type="term" value="F:DNA binding"/>
    <property type="evidence" value="ECO:0007669"/>
    <property type="project" value="UniProtKB-KW"/>
</dbReference>
<keyword evidence="4" id="KW-0862">Zinc</keyword>
<reference evidence="12 13" key="1">
    <citation type="submission" date="2017-07" db="EMBL/GenBank/DDBJ databases">
        <title>An improved, manually edited Actinidia chinensis var. chinensis (kiwifruit) genome highlights the challenges associated with draft genomes and gene prediction in plants.</title>
        <authorList>
            <person name="Pilkington S."/>
            <person name="Crowhurst R."/>
            <person name="Hilario E."/>
            <person name="Nardozza S."/>
            <person name="Fraser L."/>
            <person name="Peng Y."/>
            <person name="Gunaseelan K."/>
            <person name="Simpson R."/>
            <person name="Tahir J."/>
            <person name="Deroles S."/>
            <person name="Templeton K."/>
            <person name="Luo Z."/>
            <person name="Davy M."/>
            <person name="Cheng C."/>
            <person name="Mcneilage M."/>
            <person name="Scaglione D."/>
            <person name="Liu Y."/>
            <person name="Zhang Q."/>
            <person name="Datson P."/>
            <person name="De Silva N."/>
            <person name="Gardiner S."/>
            <person name="Bassett H."/>
            <person name="Chagne D."/>
            <person name="Mccallum J."/>
            <person name="Dzierzon H."/>
            <person name="Deng C."/>
            <person name="Wang Y.-Y."/>
            <person name="Barron N."/>
            <person name="Manako K."/>
            <person name="Bowen J."/>
            <person name="Foster T."/>
            <person name="Erridge Z."/>
            <person name="Tiffin H."/>
            <person name="Waite C."/>
            <person name="Davies K."/>
            <person name="Grierson E."/>
            <person name="Laing W."/>
            <person name="Kirk R."/>
            <person name="Chen X."/>
            <person name="Wood M."/>
            <person name="Montefiori M."/>
            <person name="Brummell D."/>
            <person name="Schwinn K."/>
            <person name="Catanach A."/>
            <person name="Fullerton C."/>
            <person name="Li D."/>
            <person name="Meiyalaghan S."/>
            <person name="Nieuwenhuizen N."/>
            <person name="Read N."/>
            <person name="Prakash R."/>
            <person name="Hunter D."/>
            <person name="Zhang H."/>
            <person name="Mckenzie M."/>
            <person name="Knabel M."/>
            <person name="Harris A."/>
            <person name="Allan A."/>
            <person name="Chen A."/>
            <person name="Janssen B."/>
            <person name="Plunkett B."/>
            <person name="Dwamena C."/>
            <person name="Voogd C."/>
            <person name="Leif D."/>
            <person name="Lafferty D."/>
            <person name="Souleyre E."/>
            <person name="Varkonyi-Gasic E."/>
            <person name="Gambi F."/>
            <person name="Hanley J."/>
            <person name="Yao J.-L."/>
            <person name="Cheung J."/>
            <person name="David K."/>
            <person name="Warren B."/>
            <person name="Marsh K."/>
            <person name="Snowden K."/>
            <person name="Lin-Wang K."/>
            <person name="Brian L."/>
            <person name="Martinez-Sanchez M."/>
            <person name="Wang M."/>
            <person name="Ileperuma N."/>
            <person name="Macnee N."/>
            <person name="Campin R."/>
            <person name="Mcatee P."/>
            <person name="Drummond R."/>
            <person name="Espley R."/>
            <person name="Ireland H."/>
            <person name="Wu R."/>
            <person name="Atkinson R."/>
            <person name="Karunairetnam S."/>
            <person name="Bulley S."/>
            <person name="Chunkath S."/>
            <person name="Hanley Z."/>
            <person name="Storey R."/>
            <person name="Thrimawithana A."/>
            <person name="Thomson S."/>
            <person name="David C."/>
            <person name="Testolin R."/>
        </authorList>
    </citation>
    <scope>NUCLEOTIDE SEQUENCE [LARGE SCALE GENOMIC DNA]</scope>
    <source>
        <strain evidence="13">cv. Red5</strain>
        <tissue evidence="12">Young leaf</tissue>
    </source>
</reference>
<dbReference type="Gramene" id="PSS14170">
    <property type="protein sequence ID" value="PSS14170"/>
    <property type="gene ID" value="CEY00_Acc14791"/>
</dbReference>
<dbReference type="PANTHER" id="PTHR46245:SF3">
    <property type="entry name" value="B3 DOMAIN-CONTAINING TRANSCRIPTION REPRESSOR VAL1"/>
    <property type="match status" value="1"/>
</dbReference>
<feature type="region of interest" description="Disordered" evidence="9">
    <location>
        <begin position="156"/>
        <end position="175"/>
    </location>
</feature>
<feature type="domain" description="CW-type" evidence="11">
    <location>
        <begin position="559"/>
        <end position="609"/>
    </location>
</feature>
<evidence type="ECO:0000313" key="12">
    <source>
        <dbReference type="EMBL" id="PSS14170.1"/>
    </source>
</evidence>
<evidence type="ECO:0000256" key="8">
    <source>
        <dbReference type="ARBA" id="ARBA00023242"/>
    </source>
</evidence>
<feature type="region of interest" description="Disordered" evidence="9">
    <location>
        <begin position="715"/>
        <end position="768"/>
    </location>
</feature>
<comment type="subcellular location">
    <subcellularLocation>
        <location evidence="1">Nucleus</location>
    </subcellularLocation>
</comment>
<dbReference type="PANTHER" id="PTHR46245">
    <property type="entry name" value="B3 DOMAIN-CONTAINING PROTEIN OS07G0563300"/>
    <property type="match status" value="1"/>
</dbReference>